<keyword evidence="1" id="KW-0472">Membrane</keyword>
<keyword evidence="1" id="KW-0812">Transmembrane</keyword>
<name>A0AAW1RFE2_9CHLO</name>
<keyword evidence="3" id="KW-1185">Reference proteome</keyword>
<accession>A0AAW1RFE2</accession>
<evidence type="ECO:0000256" key="1">
    <source>
        <dbReference type="SAM" id="Phobius"/>
    </source>
</evidence>
<protein>
    <submittedName>
        <fullName evidence="2">Uncharacterized protein</fullName>
    </submittedName>
</protein>
<proteinExistence type="predicted"/>
<feature type="transmembrane region" description="Helical" evidence="1">
    <location>
        <begin position="125"/>
        <end position="148"/>
    </location>
</feature>
<evidence type="ECO:0000313" key="3">
    <source>
        <dbReference type="Proteomes" id="UP001438707"/>
    </source>
</evidence>
<dbReference type="Proteomes" id="UP001438707">
    <property type="component" value="Unassembled WGS sequence"/>
</dbReference>
<organism evidence="2 3">
    <name type="scientific">Apatococcus lobatus</name>
    <dbReference type="NCBI Taxonomy" id="904363"/>
    <lineage>
        <taxon>Eukaryota</taxon>
        <taxon>Viridiplantae</taxon>
        <taxon>Chlorophyta</taxon>
        <taxon>core chlorophytes</taxon>
        <taxon>Trebouxiophyceae</taxon>
        <taxon>Chlorellales</taxon>
        <taxon>Chlorellaceae</taxon>
        <taxon>Apatococcus</taxon>
    </lineage>
</organism>
<feature type="transmembrane region" description="Helical" evidence="1">
    <location>
        <begin position="88"/>
        <end position="105"/>
    </location>
</feature>
<comment type="caution">
    <text evidence="2">The sequence shown here is derived from an EMBL/GenBank/DDBJ whole genome shotgun (WGS) entry which is preliminary data.</text>
</comment>
<dbReference type="AlphaFoldDB" id="A0AAW1RFE2"/>
<evidence type="ECO:0000313" key="2">
    <source>
        <dbReference type="EMBL" id="KAK9832358.1"/>
    </source>
</evidence>
<dbReference type="EMBL" id="JALJOS010000012">
    <property type="protein sequence ID" value="KAK9832358.1"/>
    <property type="molecule type" value="Genomic_DNA"/>
</dbReference>
<sequence length="154" mass="16594">MPACAGRPLSVPLCRSPAYIRQRYSSTSGLRCSATKEPGDNSDLPESIRQDMERYAQKAQQAATSTSKAAQREGAAGNGGIKEVIDKVLIADFFFVCLALVWLALGVGEQATLHSSRLLDVWFPLWQLVFQPAIGILMLGALVSGAIGRLQKDS</sequence>
<reference evidence="2 3" key="1">
    <citation type="journal article" date="2024" name="Nat. Commun.">
        <title>Phylogenomics reveals the evolutionary origins of lichenization in chlorophyte algae.</title>
        <authorList>
            <person name="Puginier C."/>
            <person name="Libourel C."/>
            <person name="Otte J."/>
            <person name="Skaloud P."/>
            <person name="Haon M."/>
            <person name="Grisel S."/>
            <person name="Petersen M."/>
            <person name="Berrin J.G."/>
            <person name="Delaux P.M."/>
            <person name="Dal Grande F."/>
            <person name="Keller J."/>
        </authorList>
    </citation>
    <scope>NUCLEOTIDE SEQUENCE [LARGE SCALE GENOMIC DNA]</scope>
    <source>
        <strain evidence="2 3">SAG 2145</strain>
    </source>
</reference>
<keyword evidence="1" id="KW-1133">Transmembrane helix</keyword>
<gene>
    <name evidence="2" type="ORF">WJX74_007576</name>
</gene>